<dbReference type="EMBL" id="JAUKTV010000006">
    <property type="protein sequence ID" value="KAK0735952.1"/>
    <property type="molecule type" value="Genomic_DNA"/>
</dbReference>
<evidence type="ECO:0000313" key="2">
    <source>
        <dbReference type="Proteomes" id="UP001172159"/>
    </source>
</evidence>
<dbReference type="Gene3D" id="3.30.420.10">
    <property type="entry name" value="Ribonuclease H-like superfamily/Ribonuclease H"/>
    <property type="match status" value="1"/>
</dbReference>
<reference evidence="1" key="1">
    <citation type="submission" date="2023-06" db="EMBL/GenBank/DDBJ databases">
        <title>Genome-scale phylogeny and comparative genomics of the fungal order Sordariales.</title>
        <authorList>
            <consortium name="Lawrence Berkeley National Laboratory"/>
            <person name="Hensen N."/>
            <person name="Bonometti L."/>
            <person name="Westerberg I."/>
            <person name="Brannstrom I.O."/>
            <person name="Guillou S."/>
            <person name="Cros-Aarteil S."/>
            <person name="Calhoun S."/>
            <person name="Haridas S."/>
            <person name="Kuo A."/>
            <person name="Mondo S."/>
            <person name="Pangilinan J."/>
            <person name="Riley R."/>
            <person name="Labutti K."/>
            <person name="Andreopoulos B."/>
            <person name="Lipzen A."/>
            <person name="Chen C."/>
            <person name="Yanf M."/>
            <person name="Daum C."/>
            <person name="Ng V."/>
            <person name="Clum A."/>
            <person name="Steindorff A."/>
            <person name="Ohm R."/>
            <person name="Martin F."/>
            <person name="Silar P."/>
            <person name="Natvig D."/>
            <person name="Lalanne C."/>
            <person name="Gautier V."/>
            <person name="Ament-Velasquez S.L."/>
            <person name="Kruys A."/>
            <person name="Hutchinson M.I."/>
            <person name="Powell A.J."/>
            <person name="Barry K."/>
            <person name="Miller A.N."/>
            <person name="Grigoriev I.V."/>
            <person name="Debuchy R."/>
            <person name="Gladieux P."/>
            <person name="Thoren M.H."/>
            <person name="Johannesson H."/>
        </authorList>
    </citation>
    <scope>NUCLEOTIDE SEQUENCE</scope>
    <source>
        <strain evidence="1">CBS 540.89</strain>
    </source>
</reference>
<dbReference type="PANTHER" id="PTHR43040:SF1">
    <property type="entry name" value="RIBONUCLEASE D"/>
    <property type="match status" value="1"/>
</dbReference>
<protein>
    <submittedName>
        <fullName evidence="1">Uncharacterized protein</fullName>
    </submittedName>
</protein>
<name>A0AA40EEZ7_9PEZI</name>
<proteinExistence type="predicted"/>
<keyword evidence="2" id="KW-1185">Reference proteome</keyword>
<evidence type="ECO:0000313" key="1">
    <source>
        <dbReference type="EMBL" id="KAK0735952.1"/>
    </source>
</evidence>
<dbReference type="PANTHER" id="PTHR43040">
    <property type="entry name" value="RIBONUCLEASE D"/>
    <property type="match status" value="1"/>
</dbReference>
<gene>
    <name evidence="1" type="ORF">B0T21DRAFT_411174</name>
</gene>
<dbReference type="Proteomes" id="UP001172159">
    <property type="component" value="Unassembled WGS sequence"/>
</dbReference>
<comment type="caution">
    <text evidence="1">The sequence shown here is derived from an EMBL/GenBank/DDBJ whole genome shotgun (WGS) entry which is preliminary data.</text>
</comment>
<organism evidence="1 2">
    <name type="scientific">Apiosordaria backusii</name>
    <dbReference type="NCBI Taxonomy" id="314023"/>
    <lineage>
        <taxon>Eukaryota</taxon>
        <taxon>Fungi</taxon>
        <taxon>Dikarya</taxon>
        <taxon>Ascomycota</taxon>
        <taxon>Pezizomycotina</taxon>
        <taxon>Sordariomycetes</taxon>
        <taxon>Sordariomycetidae</taxon>
        <taxon>Sordariales</taxon>
        <taxon>Lasiosphaeriaceae</taxon>
        <taxon>Apiosordaria</taxon>
    </lineage>
</organism>
<accession>A0AA40EEZ7</accession>
<dbReference type="InterPro" id="IPR036397">
    <property type="entry name" value="RNaseH_sf"/>
</dbReference>
<dbReference type="GO" id="GO:0003676">
    <property type="term" value="F:nucleic acid binding"/>
    <property type="evidence" value="ECO:0007669"/>
    <property type="project" value="InterPro"/>
</dbReference>
<dbReference type="AlphaFoldDB" id="A0AA40EEZ7"/>
<sequence>MGLAYCIELDAYCSTEEAEASKAIKEMGKKLFVPAYGGSWAVFSQRPIPDEIVRYCAQDAGVLPILWREYDDRLSRRCDGQRLRERIAREEVYRVRVSQTEEFGRWKRGEMTLPPQGEEWREEWVHDGCCENW</sequence>